<evidence type="ECO:0000313" key="2">
    <source>
        <dbReference type="Proteomes" id="UP000064893"/>
    </source>
</evidence>
<sequence length="54" mass="6557">MKNSFIFAWYDIWVGAFWDRKKQWLYILPLPMVGVILKFNPRQKKTSEKNTGHK</sequence>
<proteinExistence type="predicted"/>
<dbReference type="KEGG" id="blq:L21SP5_01230"/>
<dbReference type="Proteomes" id="UP000064893">
    <property type="component" value="Chromosome"/>
</dbReference>
<accession>A0A0S2HY31</accession>
<gene>
    <name evidence="1" type="ORF">L21SP5_01230</name>
</gene>
<evidence type="ECO:0000313" key="1">
    <source>
        <dbReference type="EMBL" id="ALO14885.1"/>
    </source>
</evidence>
<name>A0A0S2HY31_9BACT</name>
<organism evidence="1 2">
    <name type="scientific">Salinivirga cyanobacteriivorans</name>
    <dbReference type="NCBI Taxonomy" id="1307839"/>
    <lineage>
        <taxon>Bacteria</taxon>
        <taxon>Pseudomonadati</taxon>
        <taxon>Bacteroidota</taxon>
        <taxon>Bacteroidia</taxon>
        <taxon>Bacteroidales</taxon>
        <taxon>Salinivirgaceae</taxon>
        <taxon>Salinivirga</taxon>
    </lineage>
</organism>
<keyword evidence="2" id="KW-1185">Reference proteome</keyword>
<dbReference type="EMBL" id="CP013118">
    <property type="protein sequence ID" value="ALO14885.1"/>
    <property type="molecule type" value="Genomic_DNA"/>
</dbReference>
<dbReference type="AlphaFoldDB" id="A0A0S2HY31"/>
<reference evidence="1 2" key="1">
    <citation type="submission" date="2015-11" db="EMBL/GenBank/DDBJ databases">
        <title>Description and complete genome sequence of a novel strain predominating in hypersaline microbial mats and representing a new family of the Bacteriodetes phylum.</title>
        <authorList>
            <person name="Spring S."/>
            <person name="Bunk B."/>
            <person name="Sproer C."/>
            <person name="Klenk H.-P."/>
        </authorList>
    </citation>
    <scope>NUCLEOTIDE SEQUENCE [LARGE SCALE GENOMIC DNA]</scope>
    <source>
        <strain evidence="1 2">L21-Spi-D4</strain>
    </source>
</reference>
<protein>
    <submittedName>
        <fullName evidence="1">Uncharacterized protein</fullName>
    </submittedName>
</protein>